<evidence type="ECO:0000313" key="4">
    <source>
        <dbReference type="Proteomes" id="UP001396898"/>
    </source>
</evidence>
<gene>
    <name evidence="3" type="ORF">PG991_005387</name>
</gene>
<evidence type="ECO:0000256" key="1">
    <source>
        <dbReference type="SAM" id="MobiDB-lite"/>
    </source>
</evidence>
<organism evidence="3 4">
    <name type="scientific">Apiospora marii</name>
    <dbReference type="NCBI Taxonomy" id="335849"/>
    <lineage>
        <taxon>Eukaryota</taxon>
        <taxon>Fungi</taxon>
        <taxon>Dikarya</taxon>
        <taxon>Ascomycota</taxon>
        <taxon>Pezizomycotina</taxon>
        <taxon>Sordariomycetes</taxon>
        <taxon>Xylariomycetidae</taxon>
        <taxon>Amphisphaeriales</taxon>
        <taxon>Apiosporaceae</taxon>
        <taxon>Apiospora</taxon>
    </lineage>
</organism>
<evidence type="ECO:0000259" key="2">
    <source>
        <dbReference type="Pfam" id="PF14420"/>
    </source>
</evidence>
<dbReference type="Proteomes" id="UP001396898">
    <property type="component" value="Unassembled WGS sequence"/>
</dbReference>
<accession>A0ABR1S922</accession>
<feature type="domain" description="Clr5" evidence="2">
    <location>
        <begin position="39"/>
        <end position="75"/>
    </location>
</feature>
<evidence type="ECO:0000313" key="3">
    <source>
        <dbReference type="EMBL" id="KAK8028331.1"/>
    </source>
</evidence>
<proteinExistence type="predicted"/>
<sequence>MDDLVSAATPEKDHHPQRTKRNQRDMQITNTGDALGMYRDWEGYRSVITRLYSEENRPLKEVVHWMAQEYDFHAT</sequence>
<reference evidence="3 4" key="1">
    <citation type="submission" date="2023-01" db="EMBL/GenBank/DDBJ databases">
        <title>Analysis of 21 Apiospora genomes using comparative genomics revels a genus with tremendous synthesis potential of carbohydrate active enzymes and secondary metabolites.</title>
        <authorList>
            <person name="Sorensen T."/>
        </authorList>
    </citation>
    <scope>NUCLEOTIDE SEQUENCE [LARGE SCALE GENOMIC DNA]</scope>
    <source>
        <strain evidence="3 4">CBS 20057</strain>
    </source>
</reference>
<keyword evidence="4" id="KW-1185">Reference proteome</keyword>
<protein>
    <recommendedName>
        <fullName evidence="2">Clr5 domain-containing protein</fullName>
    </recommendedName>
</protein>
<dbReference type="EMBL" id="JAQQWI010000007">
    <property type="protein sequence ID" value="KAK8028331.1"/>
    <property type="molecule type" value="Genomic_DNA"/>
</dbReference>
<feature type="region of interest" description="Disordered" evidence="1">
    <location>
        <begin position="1"/>
        <end position="26"/>
    </location>
</feature>
<comment type="caution">
    <text evidence="3">The sequence shown here is derived from an EMBL/GenBank/DDBJ whole genome shotgun (WGS) entry which is preliminary data.</text>
</comment>
<dbReference type="Pfam" id="PF14420">
    <property type="entry name" value="Clr5"/>
    <property type="match status" value="1"/>
</dbReference>
<name>A0ABR1S922_9PEZI</name>
<dbReference type="InterPro" id="IPR025676">
    <property type="entry name" value="Clr5_dom"/>
</dbReference>